<evidence type="ECO:0000313" key="3">
    <source>
        <dbReference type="Proteomes" id="UP000641932"/>
    </source>
</evidence>
<organism evidence="2 3">
    <name type="scientific">Wenjunlia tyrosinilytica</name>
    <dbReference type="NCBI Taxonomy" id="1544741"/>
    <lineage>
        <taxon>Bacteria</taxon>
        <taxon>Bacillati</taxon>
        <taxon>Actinomycetota</taxon>
        <taxon>Actinomycetes</taxon>
        <taxon>Kitasatosporales</taxon>
        <taxon>Streptomycetaceae</taxon>
        <taxon>Wenjunlia</taxon>
    </lineage>
</organism>
<dbReference type="EMBL" id="BMMS01000018">
    <property type="protein sequence ID" value="GGO92411.1"/>
    <property type="molecule type" value="Genomic_DNA"/>
</dbReference>
<evidence type="ECO:0000313" key="2">
    <source>
        <dbReference type="EMBL" id="GGO92411.1"/>
    </source>
</evidence>
<comment type="caution">
    <text evidence="2">The sequence shown here is derived from an EMBL/GenBank/DDBJ whole genome shotgun (WGS) entry which is preliminary data.</text>
</comment>
<reference evidence="2" key="1">
    <citation type="journal article" date="2014" name="Int. J. Syst. Evol. Microbiol.">
        <title>Complete genome sequence of Corynebacterium casei LMG S-19264T (=DSM 44701T), isolated from a smear-ripened cheese.</title>
        <authorList>
            <consortium name="US DOE Joint Genome Institute (JGI-PGF)"/>
            <person name="Walter F."/>
            <person name="Albersmeier A."/>
            <person name="Kalinowski J."/>
            <person name="Ruckert C."/>
        </authorList>
    </citation>
    <scope>NUCLEOTIDE SEQUENCE</scope>
    <source>
        <strain evidence="2">CGMCC 4.7201</strain>
    </source>
</reference>
<feature type="compositionally biased region" description="Basic and acidic residues" evidence="1">
    <location>
        <begin position="103"/>
        <end position="125"/>
    </location>
</feature>
<sequence length="125" mass="12982">MYLIHAHVRIPDGAVLSPDAPSLIMSAACPGDGLEHVTAHPCTGTDPVLGLFILAPSLEAAEYTATALCRRAIADRAAFGGEAVLLGCEAAFPAPPCGQPPHPPDRGGRLMPRTDPDTPCHWKGP</sequence>
<accession>A0A917ZS90</accession>
<reference evidence="2" key="2">
    <citation type="submission" date="2020-09" db="EMBL/GenBank/DDBJ databases">
        <authorList>
            <person name="Sun Q."/>
            <person name="Zhou Y."/>
        </authorList>
    </citation>
    <scope>NUCLEOTIDE SEQUENCE</scope>
    <source>
        <strain evidence="2">CGMCC 4.7201</strain>
    </source>
</reference>
<dbReference type="AlphaFoldDB" id="A0A917ZS90"/>
<dbReference type="Proteomes" id="UP000641932">
    <property type="component" value="Unassembled WGS sequence"/>
</dbReference>
<evidence type="ECO:0000256" key="1">
    <source>
        <dbReference type="SAM" id="MobiDB-lite"/>
    </source>
</evidence>
<gene>
    <name evidence="2" type="ORF">GCM10012280_42530</name>
</gene>
<protein>
    <submittedName>
        <fullName evidence="2">Uncharacterized protein</fullName>
    </submittedName>
</protein>
<proteinExistence type="predicted"/>
<feature type="region of interest" description="Disordered" evidence="1">
    <location>
        <begin position="96"/>
        <end position="125"/>
    </location>
</feature>
<keyword evidence="3" id="KW-1185">Reference proteome</keyword>
<name>A0A917ZS90_9ACTN</name>